<feature type="coiled-coil region" evidence="1">
    <location>
        <begin position="557"/>
        <end position="585"/>
    </location>
</feature>
<feature type="compositionally biased region" description="Low complexity" evidence="2">
    <location>
        <begin position="348"/>
        <end position="358"/>
    </location>
</feature>
<feature type="compositionally biased region" description="Basic and acidic residues" evidence="2">
    <location>
        <begin position="229"/>
        <end position="253"/>
    </location>
</feature>
<feature type="compositionally biased region" description="Pro residues" evidence="2">
    <location>
        <begin position="49"/>
        <end position="61"/>
    </location>
</feature>
<feature type="compositionally biased region" description="Low complexity" evidence="2">
    <location>
        <begin position="479"/>
        <end position="501"/>
    </location>
</feature>
<organism evidence="3 4">
    <name type="scientific">Thielaviopsis punctulata</name>
    <dbReference type="NCBI Taxonomy" id="72032"/>
    <lineage>
        <taxon>Eukaryota</taxon>
        <taxon>Fungi</taxon>
        <taxon>Dikarya</taxon>
        <taxon>Ascomycota</taxon>
        <taxon>Pezizomycotina</taxon>
        <taxon>Sordariomycetes</taxon>
        <taxon>Hypocreomycetidae</taxon>
        <taxon>Microascales</taxon>
        <taxon>Ceratocystidaceae</taxon>
        <taxon>Thielaviopsis</taxon>
    </lineage>
</organism>
<proteinExistence type="predicted"/>
<evidence type="ECO:0008006" key="5">
    <source>
        <dbReference type="Google" id="ProtNLM"/>
    </source>
</evidence>
<feature type="compositionally biased region" description="Basic residues" evidence="2">
    <location>
        <begin position="359"/>
        <end position="369"/>
    </location>
</feature>
<accession>A0A0F4ZH82</accession>
<dbReference type="Proteomes" id="UP000033483">
    <property type="component" value="Unassembled WGS sequence"/>
</dbReference>
<evidence type="ECO:0000313" key="4">
    <source>
        <dbReference type="Proteomes" id="UP000033483"/>
    </source>
</evidence>
<feature type="compositionally biased region" description="Low complexity" evidence="2">
    <location>
        <begin position="189"/>
        <end position="207"/>
    </location>
</feature>
<dbReference type="OrthoDB" id="5424692at2759"/>
<gene>
    <name evidence="3" type="ORF">TD95_001673</name>
</gene>
<comment type="caution">
    <text evidence="3">The sequence shown here is derived from an EMBL/GenBank/DDBJ whole genome shotgun (WGS) entry which is preliminary data.</text>
</comment>
<feature type="compositionally biased region" description="Polar residues" evidence="2">
    <location>
        <begin position="409"/>
        <end position="424"/>
    </location>
</feature>
<keyword evidence="4" id="KW-1185">Reference proteome</keyword>
<reference evidence="3 4" key="1">
    <citation type="submission" date="2015-03" db="EMBL/GenBank/DDBJ databases">
        <authorList>
            <person name="Radwan O."/>
            <person name="Al-Naeli F.A."/>
            <person name="Rendon G.A."/>
            <person name="Fields C."/>
        </authorList>
    </citation>
    <scope>NUCLEOTIDE SEQUENCE [LARGE SCALE GENOMIC DNA]</scope>
    <source>
        <strain evidence="3">CR-DP1</strain>
    </source>
</reference>
<keyword evidence="1" id="KW-0175">Coiled coil</keyword>
<feature type="compositionally biased region" description="Basic and acidic residues" evidence="2">
    <location>
        <begin position="140"/>
        <end position="187"/>
    </location>
</feature>
<name>A0A0F4ZH82_9PEZI</name>
<feature type="compositionally biased region" description="Basic and acidic residues" evidence="2">
    <location>
        <begin position="90"/>
        <end position="105"/>
    </location>
</feature>
<evidence type="ECO:0000313" key="3">
    <source>
        <dbReference type="EMBL" id="KKA29575.1"/>
    </source>
</evidence>
<feature type="compositionally biased region" description="Basic residues" evidence="2">
    <location>
        <begin position="259"/>
        <end position="270"/>
    </location>
</feature>
<sequence>MYGAGESWRPFNRDRSPRRQRSRERDRDRERPGDRLPDRDRDRDHPPRSPRPLRSPRPRSPPHTGSDSYVPGRSPRRRSRSNNRYRRDRSRGDIRERERSRERPVWRRRGRTRSPPRRFSPRRTPPAPQRRSSKSPPVPQREDHDRIERGRTPKRRDWDAERDQLPRDRDWDRIRDRLPLRDRERDYNSLGPAAGSAAATAAGSPLAGERDIIKDQPRDLIRDQLPPHIGDRDRERDWGRPRIRDRDDPRFDSDLVPNRLRRSRSPHKPRFTQATRGCSERGTVSPGGPFRNRSRSPGNRGIGGRMATTYRPRSPRGGAIKNENVNGFSPAVIGNNSRRSPRHRSLSRPRSSGSNRSRQSSRTRTRRPSLTRSPVLNGQQSRDKTPQQVPPLRNGDRSASDMPSRDSPMASSTYRPAPGNSSAAGRSVSPHGRYSTRESNGTSNPPVGPKGYVPPGRGNGYASRGPRQTWGPPTSSRHSISGTPGNTSSGPSGSNGIPTGPRSGPPSLSASKPFSAPNGPKQSIAAVQLASLPVLVPGGKLDPLRVSVTAFGVTRDLEPAMRKLKEEEEKLREELNARQERLRKSLIMWDKCRRDASACMIRTDEARQTLEKLADGESSGPAF</sequence>
<feature type="compositionally biased region" description="Basic residues" evidence="2">
    <location>
        <begin position="74"/>
        <end position="89"/>
    </location>
</feature>
<feature type="compositionally biased region" description="Basic residues" evidence="2">
    <location>
        <begin position="106"/>
        <end position="121"/>
    </location>
</feature>
<feature type="compositionally biased region" description="Basic and acidic residues" evidence="2">
    <location>
        <begin position="208"/>
        <end position="222"/>
    </location>
</feature>
<feature type="compositionally biased region" description="Basic and acidic residues" evidence="2">
    <location>
        <begin position="11"/>
        <end position="47"/>
    </location>
</feature>
<dbReference type="AlphaFoldDB" id="A0A0F4ZH82"/>
<feature type="region of interest" description="Disordered" evidence="2">
    <location>
        <begin position="1"/>
        <end position="520"/>
    </location>
</feature>
<dbReference type="EMBL" id="LAEV01000782">
    <property type="protein sequence ID" value="KKA29575.1"/>
    <property type="molecule type" value="Genomic_DNA"/>
</dbReference>
<evidence type="ECO:0000256" key="1">
    <source>
        <dbReference type="SAM" id="Coils"/>
    </source>
</evidence>
<evidence type="ECO:0000256" key="2">
    <source>
        <dbReference type="SAM" id="MobiDB-lite"/>
    </source>
</evidence>
<protein>
    <recommendedName>
        <fullName evidence="5">Serine/arginine repetitive matrix protein 1</fullName>
    </recommendedName>
</protein>